<proteinExistence type="predicted"/>
<dbReference type="EMBL" id="JAAIKE010000002">
    <property type="protein sequence ID" value="NEX46002.1"/>
    <property type="molecule type" value="Genomic_DNA"/>
</dbReference>
<sequence length="135" mass="14864">MRRSLVLLVLLAACGTPQERCIARETRDVRVLDRLIAESEGNLARGYALEEVVTYRDRWVQCPAAPAPAPAEGEPAPEPAPPTFCWDEVRETETRPKAIDLRAEAQKLASMQDKRAALLRAAGPAIAQCKAQFPE</sequence>
<keyword evidence="3" id="KW-1185">Reference proteome</keyword>
<feature type="region of interest" description="Disordered" evidence="1">
    <location>
        <begin position="64"/>
        <end position="83"/>
    </location>
</feature>
<dbReference type="AlphaFoldDB" id="A0A6B3RSF0"/>
<reference evidence="2 3" key="1">
    <citation type="submission" date="2020-02" db="EMBL/GenBank/DDBJ databases">
        <title>Rhodobacter algicola sp. nov., isolated from microalga culture.</title>
        <authorList>
            <person name="Park C.-Y."/>
        </authorList>
    </citation>
    <scope>NUCLEOTIDE SEQUENCE [LARGE SCALE GENOMIC DNA]</scope>
    <source>
        <strain evidence="2 3">ETT8</strain>
    </source>
</reference>
<name>A0A6B3RSF0_9RHOB</name>
<organism evidence="2 3">
    <name type="scientific">Pseudotabrizicola algicola</name>
    <dbReference type="NCBI Taxonomy" id="2709381"/>
    <lineage>
        <taxon>Bacteria</taxon>
        <taxon>Pseudomonadati</taxon>
        <taxon>Pseudomonadota</taxon>
        <taxon>Alphaproteobacteria</taxon>
        <taxon>Rhodobacterales</taxon>
        <taxon>Paracoccaceae</taxon>
        <taxon>Pseudotabrizicola</taxon>
    </lineage>
</organism>
<protein>
    <submittedName>
        <fullName evidence="2">Uncharacterized protein</fullName>
    </submittedName>
</protein>
<accession>A0A6B3RSF0</accession>
<gene>
    <name evidence="2" type="ORF">G3572_07280</name>
</gene>
<dbReference type="RefSeq" id="WP_164610309.1">
    <property type="nucleotide sequence ID" value="NZ_JAAIKE010000002.1"/>
</dbReference>
<evidence type="ECO:0000256" key="1">
    <source>
        <dbReference type="SAM" id="MobiDB-lite"/>
    </source>
</evidence>
<dbReference type="Proteomes" id="UP000481421">
    <property type="component" value="Unassembled WGS sequence"/>
</dbReference>
<evidence type="ECO:0000313" key="2">
    <source>
        <dbReference type="EMBL" id="NEX46002.1"/>
    </source>
</evidence>
<comment type="caution">
    <text evidence="2">The sequence shown here is derived from an EMBL/GenBank/DDBJ whole genome shotgun (WGS) entry which is preliminary data.</text>
</comment>
<evidence type="ECO:0000313" key="3">
    <source>
        <dbReference type="Proteomes" id="UP000481421"/>
    </source>
</evidence>